<dbReference type="OrthoDB" id="9790652at2"/>
<sequence length="280" mass="32286">MLKQIVEREEKNEDIILDVTNKRVILYQYDSDWLEEELDALKKAALKQNIDKITVYGQEEDISLLRGLPLKKEGEIEGFFDGETAFIYSIFLNQSRTVQPLKEEQRHIIESAQEKNTIPKTLDLPEGFELRRAKESDVIEMANVFGKVFKSYPTPMNEPKYVKKVMKEDTLFSLVTHEDRIVSIASADINPKYNNAEITDCATLPEYRGKGLLTRIMFHLEDRLRVKEVPNLFSLTRAQSYGMNHAVAKHGYGFQGTLIQNCDISGSFEDMNIWVKILKT</sequence>
<dbReference type="KEGG" id="amt:Amet_3657"/>
<protein>
    <submittedName>
        <fullName evidence="2">GCN5-related N-acetyltransferase</fullName>
    </submittedName>
</protein>
<keyword evidence="3" id="KW-1185">Reference proteome</keyword>
<dbReference type="GO" id="GO:0008080">
    <property type="term" value="F:N-acetyltransferase activity"/>
    <property type="evidence" value="ECO:0007669"/>
    <property type="project" value="InterPro"/>
</dbReference>
<dbReference type="NCBIfam" id="TIGR03827">
    <property type="entry name" value="GNAT_ablB"/>
    <property type="match status" value="1"/>
</dbReference>
<reference evidence="3" key="1">
    <citation type="journal article" date="2016" name="Genome Announc.">
        <title>Complete genome sequence of Alkaliphilus metalliredigens strain QYMF, an alkaliphilic and metal-reducing bacterium isolated from borax-contaminated leachate ponds.</title>
        <authorList>
            <person name="Hwang C."/>
            <person name="Copeland A."/>
            <person name="Lucas S."/>
            <person name="Lapidus A."/>
            <person name="Barry K."/>
            <person name="Detter J.C."/>
            <person name="Glavina Del Rio T."/>
            <person name="Hammon N."/>
            <person name="Israni S."/>
            <person name="Dalin E."/>
            <person name="Tice H."/>
            <person name="Pitluck S."/>
            <person name="Chertkov O."/>
            <person name="Brettin T."/>
            <person name="Bruce D."/>
            <person name="Han C."/>
            <person name="Schmutz J."/>
            <person name="Larimer F."/>
            <person name="Land M.L."/>
            <person name="Hauser L."/>
            <person name="Kyrpides N."/>
            <person name="Mikhailova N."/>
            <person name="Ye Q."/>
            <person name="Zhou J."/>
            <person name="Richardson P."/>
            <person name="Fields M.W."/>
        </authorList>
    </citation>
    <scope>NUCLEOTIDE SEQUENCE [LARGE SCALE GENOMIC DNA]</scope>
    <source>
        <strain evidence="3">QYMF</strain>
    </source>
</reference>
<evidence type="ECO:0000313" key="3">
    <source>
        <dbReference type="Proteomes" id="UP000001572"/>
    </source>
</evidence>
<accession>A6TUB1</accession>
<dbReference type="InterPro" id="IPR022525">
    <property type="entry name" value="GNAT_AblB"/>
</dbReference>
<dbReference type="CDD" id="cd04301">
    <property type="entry name" value="NAT_SF"/>
    <property type="match status" value="1"/>
</dbReference>
<name>A6TUB1_ALKMQ</name>
<keyword evidence="2" id="KW-0808">Transferase</keyword>
<dbReference type="Pfam" id="PF00583">
    <property type="entry name" value="Acetyltransf_1"/>
    <property type="match status" value="1"/>
</dbReference>
<dbReference type="eggNOG" id="COG0456">
    <property type="taxonomic scope" value="Bacteria"/>
</dbReference>
<dbReference type="Gene3D" id="3.40.630.30">
    <property type="match status" value="1"/>
</dbReference>
<gene>
    <name evidence="2" type="ordered locus">Amet_3657</name>
</gene>
<dbReference type="AlphaFoldDB" id="A6TUB1"/>
<dbReference type="EMBL" id="CP000724">
    <property type="protein sequence ID" value="ABR49779.1"/>
    <property type="molecule type" value="Genomic_DNA"/>
</dbReference>
<dbReference type="PROSITE" id="PS51186">
    <property type="entry name" value="GNAT"/>
    <property type="match status" value="1"/>
</dbReference>
<evidence type="ECO:0000313" key="2">
    <source>
        <dbReference type="EMBL" id="ABR49779.1"/>
    </source>
</evidence>
<dbReference type="InterPro" id="IPR016181">
    <property type="entry name" value="Acyl_CoA_acyltransferase"/>
</dbReference>
<dbReference type="HOGENOM" id="CLU_081246_0_0_9"/>
<evidence type="ECO:0000259" key="1">
    <source>
        <dbReference type="PROSITE" id="PS51186"/>
    </source>
</evidence>
<proteinExistence type="predicted"/>
<dbReference type="InterPro" id="IPR000182">
    <property type="entry name" value="GNAT_dom"/>
</dbReference>
<dbReference type="RefSeq" id="WP_012064739.1">
    <property type="nucleotide sequence ID" value="NC_009633.1"/>
</dbReference>
<dbReference type="SUPFAM" id="SSF55729">
    <property type="entry name" value="Acyl-CoA N-acyltransferases (Nat)"/>
    <property type="match status" value="1"/>
</dbReference>
<feature type="domain" description="N-acetyltransferase" evidence="1">
    <location>
        <begin position="128"/>
        <end position="280"/>
    </location>
</feature>
<dbReference type="Proteomes" id="UP000001572">
    <property type="component" value="Chromosome"/>
</dbReference>
<dbReference type="STRING" id="293826.Amet_3657"/>
<organism evidence="2 3">
    <name type="scientific">Alkaliphilus metalliredigens (strain QYMF)</name>
    <dbReference type="NCBI Taxonomy" id="293826"/>
    <lineage>
        <taxon>Bacteria</taxon>
        <taxon>Bacillati</taxon>
        <taxon>Bacillota</taxon>
        <taxon>Clostridia</taxon>
        <taxon>Peptostreptococcales</taxon>
        <taxon>Natronincolaceae</taxon>
        <taxon>Alkaliphilus</taxon>
    </lineage>
</organism>